<dbReference type="GeneID" id="303683587"/>
<dbReference type="AlphaFoldDB" id="N9NQQ6"/>
<name>N9NQQ6_9GAMM</name>
<proteinExistence type="predicted"/>
<comment type="caution">
    <text evidence="1">The sequence shown here is derived from an EMBL/GenBank/DDBJ whole genome shotgun (WGS) entry which is preliminary data.</text>
</comment>
<evidence type="ECO:0000313" key="1">
    <source>
        <dbReference type="EMBL" id="ENX23398.1"/>
    </source>
</evidence>
<dbReference type="Proteomes" id="UP000013173">
    <property type="component" value="Unassembled WGS sequence"/>
</dbReference>
<protein>
    <submittedName>
        <fullName evidence="1">Uncharacterized protein</fullName>
    </submittedName>
</protein>
<sequence length="91" mass="10422">MSLDIGGAYVSCYVASDNYINAIKLALKKLNSDGLYPEEILQPINEIEVSSWGEYIHTTWPDHLDWFPNCIEFELAMKSSCVLYSPFAYYD</sequence>
<dbReference type="EMBL" id="APRW01000009">
    <property type="protein sequence ID" value="ENX23398.1"/>
    <property type="molecule type" value="Genomic_DNA"/>
</dbReference>
<keyword evidence="2" id="KW-1185">Reference proteome</keyword>
<dbReference type="OrthoDB" id="9154109at2"/>
<gene>
    <name evidence="1" type="ORF">F892_02649</name>
</gene>
<organism evidence="1 2">
    <name type="scientific">Acinetobacter vivianii</name>
    <dbReference type="NCBI Taxonomy" id="1776742"/>
    <lineage>
        <taxon>Bacteria</taxon>
        <taxon>Pseudomonadati</taxon>
        <taxon>Pseudomonadota</taxon>
        <taxon>Gammaproteobacteria</taxon>
        <taxon>Moraxellales</taxon>
        <taxon>Moraxellaceae</taxon>
        <taxon>Acinetobacter</taxon>
    </lineage>
</organism>
<dbReference type="HOGENOM" id="CLU_2395594_0_0_6"/>
<dbReference type="RefSeq" id="WP_005258897.1">
    <property type="nucleotide sequence ID" value="NZ_BMDR01000004.1"/>
</dbReference>
<evidence type="ECO:0000313" key="2">
    <source>
        <dbReference type="Proteomes" id="UP000013173"/>
    </source>
</evidence>
<reference evidence="1 2" key="1">
    <citation type="submission" date="2013-02" db="EMBL/GenBank/DDBJ databases">
        <title>The Genome Sequence of Acinetobacter sp. NIPH 2168.</title>
        <authorList>
            <consortium name="The Broad Institute Genome Sequencing Platform"/>
            <consortium name="The Broad Institute Genome Sequencing Center for Infectious Disease"/>
            <person name="Cerqueira G."/>
            <person name="Feldgarden M."/>
            <person name="Courvalin P."/>
            <person name="Perichon B."/>
            <person name="Grillot-Courvalin C."/>
            <person name="Clermont D."/>
            <person name="Rocha E."/>
            <person name="Yoon E.-J."/>
            <person name="Nemec A."/>
            <person name="Walker B."/>
            <person name="Young S.K."/>
            <person name="Zeng Q."/>
            <person name="Gargeya S."/>
            <person name="Fitzgerald M."/>
            <person name="Haas B."/>
            <person name="Abouelleil A."/>
            <person name="Alvarado L."/>
            <person name="Arachchi H.M."/>
            <person name="Berlin A.M."/>
            <person name="Chapman S.B."/>
            <person name="Dewar J."/>
            <person name="Goldberg J."/>
            <person name="Griggs A."/>
            <person name="Gujja S."/>
            <person name="Hansen M."/>
            <person name="Howarth C."/>
            <person name="Imamovic A."/>
            <person name="Larimer J."/>
            <person name="McCowan C."/>
            <person name="Murphy C."/>
            <person name="Neiman D."/>
            <person name="Pearson M."/>
            <person name="Priest M."/>
            <person name="Roberts A."/>
            <person name="Saif S."/>
            <person name="Shea T."/>
            <person name="Sisk P."/>
            <person name="Sykes S."/>
            <person name="Wortman J."/>
            <person name="Nusbaum C."/>
            <person name="Birren B."/>
        </authorList>
    </citation>
    <scope>NUCLEOTIDE SEQUENCE [LARGE SCALE GENOMIC DNA]</scope>
    <source>
        <strain evidence="1 2">NIPH 2168</strain>
    </source>
</reference>
<accession>N9NQQ6</accession>